<dbReference type="Pfam" id="PF09907">
    <property type="entry name" value="HigB_toxin"/>
    <property type="match status" value="1"/>
</dbReference>
<evidence type="ECO:0008006" key="3">
    <source>
        <dbReference type="Google" id="ProtNLM"/>
    </source>
</evidence>
<dbReference type="STRING" id="1457154.CAPSK01_000622"/>
<evidence type="ECO:0000313" key="2">
    <source>
        <dbReference type="Proteomes" id="UP000019812"/>
    </source>
</evidence>
<comment type="caution">
    <text evidence="1">The sequence shown here is derived from an EMBL/GenBank/DDBJ whole genome shotgun (WGS) entry which is preliminary data.</text>
</comment>
<proteinExistence type="predicted"/>
<dbReference type="EMBL" id="JDSS02000010">
    <property type="protein sequence ID" value="KFB69677.1"/>
    <property type="molecule type" value="Genomic_DNA"/>
</dbReference>
<name>A0A084Y4N3_9PROT</name>
<sequence>MQLLGIIKLDAFKRQHADSRGALNAWQTDVERAHWAGPQDVKNRYPSASLLDDNRVIFNIRGNTYRLVVKVRYQNEIVLIEWVGTHAEYDRQSF</sequence>
<dbReference type="AlphaFoldDB" id="A0A084Y4N3"/>
<evidence type="ECO:0000313" key="1">
    <source>
        <dbReference type="EMBL" id="KFB69677.1"/>
    </source>
</evidence>
<gene>
    <name evidence="1" type="ORF">CAPSK01_000622</name>
</gene>
<dbReference type="Proteomes" id="UP000019812">
    <property type="component" value="Unassembled WGS sequence"/>
</dbReference>
<dbReference type="GO" id="GO:0004519">
    <property type="term" value="F:endonuclease activity"/>
    <property type="evidence" value="ECO:0007669"/>
    <property type="project" value="InterPro"/>
</dbReference>
<dbReference type="GO" id="GO:0003723">
    <property type="term" value="F:RNA binding"/>
    <property type="evidence" value="ECO:0007669"/>
    <property type="project" value="InterPro"/>
</dbReference>
<dbReference type="GO" id="GO:0110001">
    <property type="term" value="C:toxin-antitoxin complex"/>
    <property type="evidence" value="ECO:0007669"/>
    <property type="project" value="InterPro"/>
</dbReference>
<dbReference type="RefSeq" id="WP_034922177.1">
    <property type="nucleotide sequence ID" value="NZ_JDSS02000010.1"/>
</dbReference>
<dbReference type="InterPro" id="IPR018669">
    <property type="entry name" value="Toxin_HigB"/>
</dbReference>
<accession>A0A084Y4N3</accession>
<reference evidence="1 2" key="1">
    <citation type="submission" date="2014-07" db="EMBL/GenBank/DDBJ databases">
        <title>Expanding our view of genomic diversity in Candidatus Accumulibacter clades.</title>
        <authorList>
            <person name="Skennerton C.T."/>
            <person name="Barr J.J."/>
            <person name="Slater F.R."/>
            <person name="Bond P.L."/>
            <person name="Tyson G.W."/>
        </authorList>
    </citation>
    <scope>NUCLEOTIDE SEQUENCE [LARGE SCALE GENOMIC DNA]</scope>
    <source>
        <strain evidence="2">SK-01</strain>
    </source>
</reference>
<protein>
    <recommendedName>
        <fullName evidence="3">Type II toxin-antitoxin system HigB family toxin</fullName>
    </recommendedName>
</protein>
<organism evidence="1 2">
    <name type="scientific">Candidatus Accumulibacter vicinus</name>
    <dbReference type="NCBI Taxonomy" id="2954382"/>
    <lineage>
        <taxon>Bacteria</taxon>
        <taxon>Pseudomonadati</taxon>
        <taxon>Pseudomonadota</taxon>
        <taxon>Betaproteobacteria</taxon>
        <taxon>Candidatus Accumulibacter</taxon>
    </lineage>
</organism>